<organism evidence="3 4">
    <name type="scientific">Mesorhizobium amorphae CCNWGS0123</name>
    <dbReference type="NCBI Taxonomy" id="1082933"/>
    <lineage>
        <taxon>Bacteria</taxon>
        <taxon>Pseudomonadati</taxon>
        <taxon>Pseudomonadota</taxon>
        <taxon>Alphaproteobacteria</taxon>
        <taxon>Hyphomicrobiales</taxon>
        <taxon>Phyllobacteriaceae</taxon>
        <taxon>Mesorhizobium</taxon>
    </lineage>
</organism>
<evidence type="ECO:0000313" key="3">
    <source>
        <dbReference type="EMBL" id="EHH13889.1"/>
    </source>
</evidence>
<dbReference type="GO" id="GO:0006313">
    <property type="term" value="P:DNA transposition"/>
    <property type="evidence" value="ECO:0007669"/>
    <property type="project" value="InterPro"/>
</dbReference>
<evidence type="ECO:0000259" key="2">
    <source>
        <dbReference type="Pfam" id="PF01548"/>
    </source>
</evidence>
<dbReference type="RefSeq" id="WP_006199672.1">
    <property type="nucleotide sequence ID" value="NZ_AGSN01000016.1"/>
</dbReference>
<name>G6Y2Z6_9HYPH</name>
<dbReference type="InterPro" id="IPR047650">
    <property type="entry name" value="Transpos_IS110"/>
</dbReference>
<protein>
    <submittedName>
        <fullName evidence="3">Transposase IS116/IS110/IS902 family protein</fullName>
    </submittedName>
</protein>
<dbReference type="GO" id="GO:0004803">
    <property type="term" value="F:transposase activity"/>
    <property type="evidence" value="ECO:0007669"/>
    <property type="project" value="InterPro"/>
</dbReference>
<evidence type="ECO:0000256" key="1">
    <source>
        <dbReference type="SAM" id="MobiDB-lite"/>
    </source>
</evidence>
<dbReference type="AlphaFoldDB" id="G6Y2Z6"/>
<dbReference type="Proteomes" id="UP000002949">
    <property type="component" value="Unassembled WGS sequence"/>
</dbReference>
<dbReference type="PANTHER" id="PTHR33055:SF13">
    <property type="entry name" value="TRANSPOSASE"/>
    <property type="match status" value="1"/>
</dbReference>
<keyword evidence="4" id="KW-1185">Reference proteome</keyword>
<proteinExistence type="predicted"/>
<reference evidence="3 4" key="1">
    <citation type="journal article" date="2012" name="J. Bacteriol.">
        <title>Draft Genome Sequence of Plant Growth-Promoting Rhizobium Mesorhizobium amorphae, Isolated from Zinc-Lead Mine Tailings.</title>
        <authorList>
            <person name="Hao X."/>
            <person name="Lin Y."/>
            <person name="Johnstone L."/>
            <person name="Baltrus D.A."/>
            <person name="Miller S.J."/>
            <person name="Wei G."/>
            <person name="Rensing C."/>
        </authorList>
    </citation>
    <scope>NUCLEOTIDE SEQUENCE [LARGE SCALE GENOMIC DNA]</scope>
    <source>
        <strain evidence="3 4">CCNWGS0123</strain>
    </source>
</reference>
<dbReference type="Pfam" id="PF01548">
    <property type="entry name" value="DEDD_Tnp_IS110"/>
    <property type="match status" value="1"/>
</dbReference>
<sequence>MCDTLPKTIGIDISKATLDAHAYPVGSNQQFANTARGHKALITWLGQWSVECVAYEATGAYHRELEQALADLPCVKLNPARARRFAQAAGTLAKTDPDRCSDAGPHG</sequence>
<dbReference type="InterPro" id="IPR002525">
    <property type="entry name" value="Transp_IS110-like_N"/>
</dbReference>
<feature type="region of interest" description="Disordered" evidence="1">
    <location>
        <begin position="88"/>
        <end position="107"/>
    </location>
</feature>
<accession>G6Y2Z6</accession>
<gene>
    <name evidence="3" type="ORF">MEA186_01456</name>
</gene>
<dbReference type="OrthoDB" id="8261795at2"/>
<dbReference type="GO" id="GO:0003677">
    <property type="term" value="F:DNA binding"/>
    <property type="evidence" value="ECO:0007669"/>
    <property type="project" value="InterPro"/>
</dbReference>
<dbReference type="eggNOG" id="COG3547">
    <property type="taxonomic scope" value="Bacteria"/>
</dbReference>
<dbReference type="PANTHER" id="PTHR33055">
    <property type="entry name" value="TRANSPOSASE FOR INSERTION SEQUENCE ELEMENT IS1111A"/>
    <property type="match status" value="1"/>
</dbReference>
<feature type="domain" description="Transposase IS110-like N-terminal" evidence="2">
    <location>
        <begin position="9"/>
        <end position="97"/>
    </location>
</feature>
<evidence type="ECO:0000313" key="4">
    <source>
        <dbReference type="Proteomes" id="UP000002949"/>
    </source>
</evidence>
<dbReference type="EMBL" id="AGSN01000016">
    <property type="protein sequence ID" value="EHH13889.1"/>
    <property type="molecule type" value="Genomic_DNA"/>
</dbReference>